<feature type="non-terminal residue" evidence="2">
    <location>
        <position position="1"/>
    </location>
</feature>
<feature type="transmembrane region" description="Helical" evidence="1">
    <location>
        <begin position="20"/>
        <end position="38"/>
    </location>
</feature>
<reference evidence="2" key="2">
    <citation type="submission" date="2023-05" db="EMBL/GenBank/DDBJ databases">
        <authorList>
            <consortium name="Lawrence Berkeley National Laboratory"/>
            <person name="Steindorff A."/>
            <person name="Hensen N."/>
            <person name="Bonometti L."/>
            <person name="Westerberg I."/>
            <person name="Brannstrom I.O."/>
            <person name="Guillou S."/>
            <person name="Cros-Aarteil S."/>
            <person name="Calhoun S."/>
            <person name="Haridas S."/>
            <person name="Kuo A."/>
            <person name="Mondo S."/>
            <person name="Pangilinan J."/>
            <person name="Riley R."/>
            <person name="Labutti K."/>
            <person name="Andreopoulos B."/>
            <person name="Lipzen A."/>
            <person name="Chen C."/>
            <person name="Yanf M."/>
            <person name="Daum C."/>
            <person name="Ng V."/>
            <person name="Clum A."/>
            <person name="Ohm R."/>
            <person name="Martin F."/>
            <person name="Silar P."/>
            <person name="Natvig D."/>
            <person name="Lalanne C."/>
            <person name="Gautier V."/>
            <person name="Ament-Velasquez S.L."/>
            <person name="Kruys A."/>
            <person name="Hutchinson M.I."/>
            <person name="Powell A.J."/>
            <person name="Barry K."/>
            <person name="Miller A.N."/>
            <person name="Grigoriev I.V."/>
            <person name="Debuchy R."/>
            <person name="Gladieux P."/>
            <person name="Thoren M.H."/>
            <person name="Johannesson H."/>
        </authorList>
    </citation>
    <scope>NUCLEOTIDE SEQUENCE</scope>
    <source>
        <strain evidence="2">PSN293</strain>
    </source>
</reference>
<feature type="transmembrane region" description="Helical" evidence="1">
    <location>
        <begin position="244"/>
        <end position="265"/>
    </location>
</feature>
<proteinExistence type="predicted"/>
<comment type="caution">
    <text evidence="2">The sequence shown here is derived from an EMBL/GenBank/DDBJ whole genome shotgun (WGS) entry which is preliminary data.</text>
</comment>
<protein>
    <submittedName>
        <fullName evidence="2">Uncharacterized protein</fullName>
    </submittedName>
</protein>
<evidence type="ECO:0000256" key="1">
    <source>
        <dbReference type="SAM" id="Phobius"/>
    </source>
</evidence>
<accession>A0AAN7B1Z3</accession>
<dbReference type="Proteomes" id="UP001301769">
    <property type="component" value="Unassembled WGS sequence"/>
</dbReference>
<keyword evidence="1" id="KW-0472">Membrane</keyword>
<name>A0AAN7B1Z3_9PEZI</name>
<keyword evidence="3" id="KW-1185">Reference proteome</keyword>
<evidence type="ECO:0000313" key="2">
    <source>
        <dbReference type="EMBL" id="KAK4207309.1"/>
    </source>
</evidence>
<reference evidence="2" key="1">
    <citation type="journal article" date="2023" name="Mol. Phylogenet. Evol.">
        <title>Genome-scale phylogeny and comparative genomics of the fungal order Sordariales.</title>
        <authorList>
            <person name="Hensen N."/>
            <person name="Bonometti L."/>
            <person name="Westerberg I."/>
            <person name="Brannstrom I.O."/>
            <person name="Guillou S."/>
            <person name="Cros-Aarteil S."/>
            <person name="Calhoun S."/>
            <person name="Haridas S."/>
            <person name="Kuo A."/>
            <person name="Mondo S."/>
            <person name="Pangilinan J."/>
            <person name="Riley R."/>
            <person name="LaButti K."/>
            <person name="Andreopoulos B."/>
            <person name="Lipzen A."/>
            <person name="Chen C."/>
            <person name="Yan M."/>
            <person name="Daum C."/>
            <person name="Ng V."/>
            <person name="Clum A."/>
            <person name="Steindorff A."/>
            <person name="Ohm R.A."/>
            <person name="Martin F."/>
            <person name="Silar P."/>
            <person name="Natvig D.O."/>
            <person name="Lalanne C."/>
            <person name="Gautier V."/>
            <person name="Ament-Velasquez S.L."/>
            <person name="Kruys A."/>
            <person name="Hutchinson M.I."/>
            <person name="Powell A.J."/>
            <person name="Barry K."/>
            <person name="Miller A.N."/>
            <person name="Grigoriev I.V."/>
            <person name="Debuchy R."/>
            <person name="Gladieux P."/>
            <person name="Hiltunen Thoren M."/>
            <person name="Johannesson H."/>
        </authorList>
    </citation>
    <scope>NUCLEOTIDE SEQUENCE</scope>
    <source>
        <strain evidence="2">PSN293</strain>
    </source>
</reference>
<keyword evidence="1" id="KW-1133">Transmembrane helix</keyword>
<evidence type="ECO:0000313" key="3">
    <source>
        <dbReference type="Proteomes" id="UP001301769"/>
    </source>
</evidence>
<keyword evidence="1" id="KW-0812">Transmembrane</keyword>
<feature type="transmembrane region" description="Helical" evidence="1">
    <location>
        <begin position="50"/>
        <end position="70"/>
    </location>
</feature>
<organism evidence="2 3">
    <name type="scientific">Rhypophila decipiens</name>
    <dbReference type="NCBI Taxonomy" id="261697"/>
    <lineage>
        <taxon>Eukaryota</taxon>
        <taxon>Fungi</taxon>
        <taxon>Dikarya</taxon>
        <taxon>Ascomycota</taxon>
        <taxon>Pezizomycotina</taxon>
        <taxon>Sordariomycetes</taxon>
        <taxon>Sordariomycetidae</taxon>
        <taxon>Sordariales</taxon>
        <taxon>Naviculisporaceae</taxon>
        <taxon>Rhypophila</taxon>
    </lineage>
</organism>
<feature type="transmembrane region" description="Helical" evidence="1">
    <location>
        <begin position="147"/>
        <end position="170"/>
    </location>
</feature>
<dbReference type="EMBL" id="MU858304">
    <property type="protein sequence ID" value="KAK4207309.1"/>
    <property type="molecule type" value="Genomic_DNA"/>
</dbReference>
<sequence>CTLLIDCVYTKMTQVQVADTAIGGTLAGLLPTVLTLLAPPPVELVQLGLIAPHRAIALSCFSIGLPGGLFKRLGPLRERPAEEGKDVVEWELQFAILSSKTARWRHVLGKTIGDIIIIACTGVLVWRSWAINKAVMVPWKCERPVMAFSWTVGCMLWIVFALLLLHAMVLEIRFEHLTDSEVRYRWWEVWLLPYTLRSDNHHQVGSSGLDELGLDRRQQVHGIRVIWEMPQGQWYRSQLVNESVIEFLAAAIYVYGTVVYLSVLFLGAVNALQFVALTVGMFVVARITSGTL</sequence>
<feature type="transmembrane region" description="Helical" evidence="1">
    <location>
        <begin position="107"/>
        <end position="127"/>
    </location>
</feature>
<dbReference type="AlphaFoldDB" id="A0AAN7B1Z3"/>
<feature type="transmembrane region" description="Helical" evidence="1">
    <location>
        <begin position="271"/>
        <end position="289"/>
    </location>
</feature>
<gene>
    <name evidence="2" type="ORF">QBC37DRAFT_299017</name>
</gene>